<sequence>MQFSSGPADFPTTHWTLVAAAGAHAGPDSRQALASLCEAYWFPLYAYARRRGDSPEAAQDHTQEFFARFLERDYFDRADPDRGRFRSFLLSSFKYYLCDEAGRARAQKRGGGMATLPFEFSKGEEMYVREPVHNETPERIYERRWARTLLDRVVDRLREEFILLGRLEHFNNLKPCLQGEFDVPYAELARRLETTEAALKVGIHRLRKRYRDLLRSEIANIVADPADIDAELRHLIAALAGKS</sequence>
<evidence type="ECO:0000256" key="2">
    <source>
        <dbReference type="ARBA" id="ARBA00023082"/>
    </source>
</evidence>
<dbReference type="SUPFAM" id="SSF88946">
    <property type="entry name" value="Sigma2 domain of RNA polymerase sigma factors"/>
    <property type="match status" value="1"/>
</dbReference>
<organism evidence="4 5">
    <name type="scientific">Paludibaculum fermentans</name>
    <dbReference type="NCBI Taxonomy" id="1473598"/>
    <lineage>
        <taxon>Bacteria</taxon>
        <taxon>Pseudomonadati</taxon>
        <taxon>Acidobacteriota</taxon>
        <taxon>Terriglobia</taxon>
        <taxon>Bryobacterales</taxon>
        <taxon>Bryobacteraceae</taxon>
        <taxon>Paludibaculum</taxon>
    </lineage>
</organism>
<dbReference type="GO" id="GO:0016987">
    <property type="term" value="F:sigma factor activity"/>
    <property type="evidence" value="ECO:0007669"/>
    <property type="project" value="UniProtKB-KW"/>
</dbReference>
<dbReference type="PANTHER" id="PTHR43133">
    <property type="entry name" value="RNA POLYMERASE ECF-TYPE SIGMA FACTO"/>
    <property type="match status" value="1"/>
</dbReference>
<dbReference type="Gene3D" id="1.10.1740.10">
    <property type="match status" value="1"/>
</dbReference>
<dbReference type="InterPro" id="IPR014284">
    <property type="entry name" value="RNA_pol_sigma-70_dom"/>
</dbReference>
<dbReference type="Proteomes" id="UP000593892">
    <property type="component" value="Chromosome"/>
</dbReference>
<dbReference type="PANTHER" id="PTHR43133:SF51">
    <property type="entry name" value="RNA POLYMERASE SIGMA FACTOR"/>
    <property type="match status" value="1"/>
</dbReference>
<evidence type="ECO:0000256" key="3">
    <source>
        <dbReference type="ARBA" id="ARBA00023163"/>
    </source>
</evidence>
<keyword evidence="5" id="KW-1185">Reference proteome</keyword>
<dbReference type="InterPro" id="IPR013325">
    <property type="entry name" value="RNA_pol_sigma_r2"/>
</dbReference>
<gene>
    <name evidence="4" type="ORF">IRI77_35050</name>
</gene>
<keyword evidence="3" id="KW-0804">Transcription</keyword>
<accession>A0A7S7NQH9</accession>
<keyword evidence="2" id="KW-0731">Sigma factor</keyword>
<keyword evidence="1" id="KW-0805">Transcription regulation</keyword>
<dbReference type="EMBL" id="CP063849">
    <property type="protein sequence ID" value="QOY87898.1"/>
    <property type="molecule type" value="Genomic_DNA"/>
</dbReference>
<evidence type="ECO:0000256" key="1">
    <source>
        <dbReference type="ARBA" id="ARBA00023015"/>
    </source>
</evidence>
<dbReference type="NCBIfam" id="TIGR02937">
    <property type="entry name" value="sigma70-ECF"/>
    <property type="match status" value="1"/>
</dbReference>
<dbReference type="GO" id="GO:0006352">
    <property type="term" value="P:DNA-templated transcription initiation"/>
    <property type="evidence" value="ECO:0007669"/>
    <property type="project" value="InterPro"/>
</dbReference>
<protein>
    <submittedName>
        <fullName evidence="4">Sigma-70 family RNA polymerase sigma factor</fullName>
    </submittedName>
</protein>
<reference evidence="4 5" key="1">
    <citation type="submission" date="2020-10" db="EMBL/GenBank/DDBJ databases">
        <title>Complete genome sequence of Paludibaculum fermentans P105T, a facultatively anaerobic acidobacterium capable of dissimilatory Fe(III) reduction.</title>
        <authorList>
            <person name="Dedysh S.N."/>
            <person name="Beletsky A.V."/>
            <person name="Kulichevskaya I.S."/>
            <person name="Mardanov A.V."/>
            <person name="Ravin N.V."/>
        </authorList>
    </citation>
    <scope>NUCLEOTIDE SEQUENCE [LARGE SCALE GENOMIC DNA]</scope>
    <source>
        <strain evidence="4 5">P105</strain>
    </source>
</reference>
<name>A0A7S7NQH9_PALFE</name>
<dbReference type="KEGG" id="pfer:IRI77_35050"/>
<proteinExistence type="predicted"/>
<dbReference type="InterPro" id="IPR039425">
    <property type="entry name" value="RNA_pol_sigma-70-like"/>
</dbReference>
<evidence type="ECO:0000313" key="5">
    <source>
        <dbReference type="Proteomes" id="UP000593892"/>
    </source>
</evidence>
<evidence type="ECO:0000313" key="4">
    <source>
        <dbReference type="EMBL" id="QOY87898.1"/>
    </source>
</evidence>
<dbReference type="AlphaFoldDB" id="A0A7S7NQH9"/>